<feature type="compositionally biased region" description="Polar residues" evidence="1">
    <location>
        <begin position="736"/>
        <end position="757"/>
    </location>
</feature>
<reference evidence="2 3" key="1">
    <citation type="submission" date="2021-06" db="EMBL/GenBank/DDBJ databases">
        <authorList>
            <person name="Kallberg Y."/>
            <person name="Tangrot J."/>
            <person name="Rosling A."/>
        </authorList>
    </citation>
    <scope>NUCLEOTIDE SEQUENCE [LARGE SCALE GENOMIC DNA]</scope>
    <source>
        <strain evidence="2 3">120-4 pot B 10/14</strain>
    </source>
</reference>
<feature type="region of interest" description="Disordered" evidence="1">
    <location>
        <begin position="732"/>
        <end position="793"/>
    </location>
</feature>
<keyword evidence="3" id="KW-1185">Reference proteome</keyword>
<dbReference type="Proteomes" id="UP000789901">
    <property type="component" value="Unassembled WGS sequence"/>
</dbReference>
<dbReference type="EMBL" id="CAJVQB010012300">
    <property type="protein sequence ID" value="CAG8754470.1"/>
    <property type="molecule type" value="Genomic_DNA"/>
</dbReference>
<name>A0ABN7VC20_GIGMA</name>
<feature type="compositionally biased region" description="Basic and acidic residues" evidence="1">
    <location>
        <begin position="784"/>
        <end position="793"/>
    </location>
</feature>
<feature type="non-terminal residue" evidence="2">
    <location>
        <position position="1"/>
    </location>
</feature>
<protein>
    <submittedName>
        <fullName evidence="2">6816_t:CDS:1</fullName>
    </submittedName>
</protein>
<gene>
    <name evidence="2" type="ORF">GMARGA_LOCUS16765</name>
</gene>
<organism evidence="2 3">
    <name type="scientific">Gigaspora margarita</name>
    <dbReference type="NCBI Taxonomy" id="4874"/>
    <lineage>
        <taxon>Eukaryota</taxon>
        <taxon>Fungi</taxon>
        <taxon>Fungi incertae sedis</taxon>
        <taxon>Mucoromycota</taxon>
        <taxon>Glomeromycotina</taxon>
        <taxon>Glomeromycetes</taxon>
        <taxon>Diversisporales</taxon>
        <taxon>Gigasporaceae</taxon>
        <taxon>Gigaspora</taxon>
    </lineage>
</organism>
<proteinExistence type="predicted"/>
<accession>A0ABN7VC20</accession>
<sequence>IDYQPDKMRLDVEIKGLFQKKEQEIVGILEKFKNKVLKKDKAVTKYLGVQYIELICIIREIIEEYDYIQHKIARDTLLQLECGTHDYGTKELQATTNGDVSAYYPCKYKLEARELQEEIVRINRTTHLLERESPTDIEISEKKEVSPIIANFTNEVEVMQNSLQSMSIQEENKKSLPMKVGYQRIRNNKVACIKIQCKDHLRLEALKNSWALHYEAGKLCQVTPEKFNADLLQKRNIYKATLQNIPRTALEFSLLKQLKYHKAKLVFISNNKNRNPRSLAFIYFAKSQDLNKAISQTREEYNPNKENFSEIEPSIKTEHSNTRERIYRKQHKQPTLHQRRGRSLPKLELMKHNRGGLPNKQENTKTPCDMNNTENLLKGIRNAKIQSSEMITNSNHAIISALINLDHLIFHNNMAKTRAKGIKRTVYLYEEHKEQPEAHMKKTEEKKKSKTYKAIVQPSKWIRKGKKNQNQKIDAALKKEMTLSIREINKKLNIEIASVGEQWLSELIQNLKGWWMILSQKDKTNKNYAKLKKIQERINDRCEMIDGKQDKILASLLDKPFNKIKINKLVKENGLQRSLLLERDEILAHTKEHFKRQISFKPNSVEWKIKGEGPTILELLSSKLNFKAAKTLEKFNIFYANQLILQDDKTLVTWSQLKLIKGATKKGRKPIWFEHLESIHFTANRKIKDWVIAKEINREPILEYIIKKNSNSVLIKHWKELDHLVPSQSKLEKENTGCSPQGCNGISIENDQNQNKSVAGWEERTTKQSRKSTSWSKRHRMPRNRFDSKTTVQ</sequence>
<comment type="caution">
    <text evidence="2">The sequence shown here is derived from an EMBL/GenBank/DDBJ whole genome shotgun (WGS) entry which is preliminary data.</text>
</comment>
<evidence type="ECO:0000313" key="2">
    <source>
        <dbReference type="EMBL" id="CAG8754470.1"/>
    </source>
</evidence>
<feature type="region of interest" description="Disordered" evidence="1">
    <location>
        <begin position="352"/>
        <end position="371"/>
    </location>
</feature>
<evidence type="ECO:0000256" key="1">
    <source>
        <dbReference type="SAM" id="MobiDB-lite"/>
    </source>
</evidence>
<feature type="compositionally biased region" description="Polar residues" evidence="1">
    <location>
        <begin position="360"/>
        <end position="371"/>
    </location>
</feature>
<evidence type="ECO:0000313" key="3">
    <source>
        <dbReference type="Proteomes" id="UP000789901"/>
    </source>
</evidence>